<dbReference type="InterPro" id="IPR008207">
    <property type="entry name" value="Sig_transdc_His_kin_Hpt_dom"/>
</dbReference>
<keyword evidence="1 4" id="KW-0932">Cytokinin signaling pathway</keyword>
<evidence type="ECO:0000313" key="6">
    <source>
        <dbReference type="EMBL" id="KAK1352593.1"/>
    </source>
</evidence>
<comment type="caution">
    <text evidence="3">Lacks conserved residue(s) required for the propagation of feature annotation.</text>
</comment>
<dbReference type="AlphaFoldDB" id="A0AAD8LY10"/>
<dbReference type="Gene3D" id="1.20.120.160">
    <property type="entry name" value="HPT domain"/>
    <property type="match status" value="1"/>
</dbReference>
<proteinExistence type="predicted"/>
<comment type="caution">
    <text evidence="6">The sequence shown here is derived from an EMBL/GenBank/DDBJ whole genome shotgun (WGS) entry which is preliminary data.</text>
</comment>
<dbReference type="GO" id="GO:0000160">
    <property type="term" value="P:phosphorelay signal transduction system"/>
    <property type="evidence" value="ECO:0007669"/>
    <property type="project" value="UniProtKB-UniRule"/>
</dbReference>
<evidence type="ECO:0000256" key="1">
    <source>
        <dbReference type="ARBA" id="ARBA00022864"/>
    </source>
</evidence>
<keyword evidence="7" id="KW-1185">Reference proteome</keyword>
<protein>
    <recommendedName>
        <fullName evidence="4">Histidine-containing phosphotransfer protein</fullName>
    </recommendedName>
</protein>
<evidence type="ECO:0000256" key="4">
    <source>
        <dbReference type="RuleBase" id="RU369004"/>
    </source>
</evidence>
<dbReference type="GO" id="GO:0043424">
    <property type="term" value="F:protein histidine kinase binding"/>
    <property type="evidence" value="ECO:0007669"/>
    <property type="project" value="UniProtKB-UniRule"/>
</dbReference>
<name>A0AAD8LY10_9APIA</name>
<reference evidence="6" key="2">
    <citation type="submission" date="2023-05" db="EMBL/GenBank/DDBJ databases">
        <authorList>
            <person name="Schelkunov M.I."/>
        </authorList>
    </citation>
    <scope>NUCLEOTIDE SEQUENCE</scope>
    <source>
        <strain evidence="6">Hsosn_3</strain>
        <tissue evidence="6">Leaf</tissue>
    </source>
</reference>
<evidence type="ECO:0000256" key="2">
    <source>
        <dbReference type="ARBA" id="ARBA00023012"/>
    </source>
</evidence>
<dbReference type="PANTHER" id="PTHR28242:SF13">
    <property type="entry name" value="HISTIDINE-CONTAINING PHOSPHOTRANSFER PROTEIN 5"/>
    <property type="match status" value="1"/>
</dbReference>
<dbReference type="InterPro" id="IPR036641">
    <property type="entry name" value="HPT_dom_sf"/>
</dbReference>
<sequence length="153" mass="17232">MDDVNQLQSQYLDFLTSLLREGLVDVQFMQLLELESVAGAEPQFLSDIVNEFFDASDKIVHQFDIAIEHQQVDAILKDTVYKFRGTNVSIGAKKVTTLCLGFEDDYNTHNYEGCLQCLPQIKDEYHVLKNKLQTVFSLQQQIVSAGGSIPVLG</sequence>
<dbReference type="GO" id="GO:0005634">
    <property type="term" value="C:nucleus"/>
    <property type="evidence" value="ECO:0007669"/>
    <property type="project" value="UniProtKB-SubCell"/>
</dbReference>
<gene>
    <name evidence="6" type="ORF">POM88_053024</name>
</gene>
<dbReference type="EMBL" id="JAUIZM010000015">
    <property type="protein sequence ID" value="KAK1352593.1"/>
    <property type="molecule type" value="Genomic_DNA"/>
</dbReference>
<comment type="function">
    <text evidence="4">Functions as a two-component phosphorelay mediators between cytokinin sensor histidine kinases and response regulators (B-type ARRs). Plays an important role in propagating cytokinin signal transduction.</text>
</comment>
<dbReference type="PANTHER" id="PTHR28242">
    <property type="entry name" value="PHOSPHORELAY INTERMEDIATE PROTEIN YPD1"/>
    <property type="match status" value="1"/>
</dbReference>
<organism evidence="6 7">
    <name type="scientific">Heracleum sosnowskyi</name>
    <dbReference type="NCBI Taxonomy" id="360622"/>
    <lineage>
        <taxon>Eukaryota</taxon>
        <taxon>Viridiplantae</taxon>
        <taxon>Streptophyta</taxon>
        <taxon>Embryophyta</taxon>
        <taxon>Tracheophyta</taxon>
        <taxon>Spermatophyta</taxon>
        <taxon>Magnoliopsida</taxon>
        <taxon>eudicotyledons</taxon>
        <taxon>Gunneridae</taxon>
        <taxon>Pentapetalae</taxon>
        <taxon>asterids</taxon>
        <taxon>campanulids</taxon>
        <taxon>Apiales</taxon>
        <taxon>Apiaceae</taxon>
        <taxon>Apioideae</taxon>
        <taxon>apioid superclade</taxon>
        <taxon>Tordylieae</taxon>
        <taxon>Tordyliinae</taxon>
        <taxon>Heracleum</taxon>
    </lineage>
</organism>
<comment type="subcellular location">
    <subcellularLocation>
        <location evidence="4">Cytoplasm</location>
        <location evidence="4">Cytosol</location>
    </subcellularLocation>
    <subcellularLocation>
        <location evidence="4">Nucleus</location>
    </subcellularLocation>
</comment>
<feature type="domain" description="HPt" evidence="5">
    <location>
        <begin position="41"/>
        <end position="142"/>
    </location>
</feature>
<evidence type="ECO:0000256" key="3">
    <source>
        <dbReference type="PROSITE-ProRule" id="PRU00110"/>
    </source>
</evidence>
<dbReference type="SUPFAM" id="SSF47226">
    <property type="entry name" value="Histidine-containing phosphotransfer domain, HPT domain"/>
    <property type="match status" value="1"/>
</dbReference>
<reference evidence="6" key="1">
    <citation type="submission" date="2023-02" db="EMBL/GenBank/DDBJ databases">
        <title>Genome of toxic invasive species Heracleum sosnowskyi carries increased number of genes despite the absence of recent whole-genome duplications.</title>
        <authorList>
            <person name="Schelkunov M."/>
            <person name="Shtratnikova V."/>
            <person name="Makarenko M."/>
            <person name="Klepikova A."/>
            <person name="Omelchenko D."/>
            <person name="Novikova G."/>
            <person name="Obukhova E."/>
            <person name="Bogdanov V."/>
            <person name="Penin A."/>
            <person name="Logacheva M."/>
        </authorList>
    </citation>
    <scope>NUCLEOTIDE SEQUENCE</scope>
    <source>
        <strain evidence="6">Hsosn_3</strain>
        <tissue evidence="6">Leaf</tissue>
    </source>
</reference>
<dbReference type="GO" id="GO:0009736">
    <property type="term" value="P:cytokinin-activated signaling pathway"/>
    <property type="evidence" value="ECO:0007669"/>
    <property type="project" value="UniProtKB-KW"/>
</dbReference>
<dbReference type="PROSITE" id="PS50894">
    <property type="entry name" value="HPT"/>
    <property type="match status" value="1"/>
</dbReference>
<comment type="domain">
    <text evidence="4">Histidine-containing phosphotransfer domain (HPt) contains an active histidine that mediates the phosphotransfer.</text>
</comment>
<dbReference type="Proteomes" id="UP001237642">
    <property type="component" value="Unassembled WGS sequence"/>
</dbReference>
<keyword evidence="2 4" id="KW-0902">Two-component regulatory system</keyword>
<dbReference type="GO" id="GO:0009927">
    <property type="term" value="F:histidine phosphotransfer kinase activity"/>
    <property type="evidence" value="ECO:0007669"/>
    <property type="project" value="UniProtKB-UniRule"/>
</dbReference>
<evidence type="ECO:0000313" key="7">
    <source>
        <dbReference type="Proteomes" id="UP001237642"/>
    </source>
</evidence>
<evidence type="ECO:0000259" key="5">
    <source>
        <dbReference type="PROSITE" id="PS50894"/>
    </source>
</evidence>
<accession>A0AAD8LY10</accession>
<dbReference type="InterPro" id="IPR045871">
    <property type="entry name" value="AHP1-5/YPD1"/>
</dbReference>
<dbReference type="GO" id="GO:0005829">
    <property type="term" value="C:cytosol"/>
    <property type="evidence" value="ECO:0007669"/>
    <property type="project" value="UniProtKB-SubCell"/>
</dbReference>